<feature type="region of interest" description="Disordered" evidence="1">
    <location>
        <begin position="1"/>
        <end position="25"/>
    </location>
</feature>
<dbReference type="Proteomes" id="UP000251213">
    <property type="component" value="Unassembled WGS sequence"/>
</dbReference>
<evidence type="ECO:0000256" key="1">
    <source>
        <dbReference type="SAM" id="MobiDB-lite"/>
    </source>
</evidence>
<name>A0A364K2D8_9BACL</name>
<accession>A0A364K2D8</accession>
<protein>
    <submittedName>
        <fullName evidence="2">Uncharacterized protein</fullName>
    </submittedName>
</protein>
<sequence>MPVQLSDLHKVDQVGDDEMEKQEVKPKQYQFGNTVVIIHSKLAHMTKEEQRNWFKSEWEKGNPVLRNISRAIFQSFQSSGEFQSTKGGNSIASLGQRFCKKESS</sequence>
<proteinExistence type="predicted"/>
<keyword evidence="3" id="KW-1185">Reference proteome</keyword>
<evidence type="ECO:0000313" key="3">
    <source>
        <dbReference type="Proteomes" id="UP000251213"/>
    </source>
</evidence>
<organism evidence="2 3">
    <name type="scientific">Thermoflavimicrobium daqui</name>
    <dbReference type="NCBI Taxonomy" id="2137476"/>
    <lineage>
        <taxon>Bacteria</taxon>
        <taxon>Bacillati</taxon>
        <taxon>Bacillota</taxon>
        <taxon>Bacilli</taxon>
        <taxon>Bacillales</taxon>
        <taxon>Thermoactinomycetaceae</taxon>
        <taxon>Thermoflavimicrobium</taxon>
    </lineage>
</organism>
<dbReference type="OrthoDB" id="2941151at2"/>
<reference evidence="2 3" key="2">
    <citation type="submission" date="2018-06" db="EMBL/GenBank/DDBJ databases">
        <authorList>
            <person name="Zhirakovskaya E."/>
        </authorList>
    </citation>
    <scope>NUCLEOTIDE SEQUENCE [LARGE SCALE GENOMIC DNA]</scope>
    <source>
        <strain evidence="2 3">FBKL4.011</strain>
    </source>
</reference>
<dbReference type="EMBL" id="QJKK01000009">
    <property type="protein sequence ID" value="RAL22563.1"/>
    <property type="molecule type" value="Genomic_DNA"/>
</dbReference>
<evidence type="ECO:0000313" key="2">
    <source>
        <dbReference type="EMBL" id="RAL22563.1"/>
    </source>
</evidence>
<reference evidence="2 3" key="1">
    <citation type="submission" date="2018-06" db="EMBL/GenBank/DDBJ databases">
        <title>Thermoflavimicrobium daqus sp. nov., a thermophilic microbe isolated from Moutai-flavour Daqu.</title>
        <authorList>
            <person name="Wang X."/>
            <person name="Zhou H."/>
        </authorList>
    </citation>
    <scope>NUCLEOTIDE SEQUENCE [LARGE SCALE GENOMIC DNA]</scope>
    <source>
        <strain evidence="2 3">FBKL4.011</strain>
    </source>
</reference>
<dbReference type="AlphaFoldDB" id="A0A364K2D8"/>
<dbReference type="RefSeq" id="WP_113659806.1">
    <property type="nucleotide sequence ID" value="NZ_KZ845671.1"/>
</dbReference>
<comment type="caution">
    <text evidence="2">The sequence shown here is derived from an EMBL/GenBank/DDBJ whole genome shotgun (WGS) entry which is preliminary data.</text>
</comment>
<gene>
    <name evidence="2" type="ORF">DL897_14220</name>
</gene>